<dbReference type="EMBL" id="KZ345001">
    <property type="protein sequence ID" value="PIO77351.1"/>
    <property type="molecule type" value="Genomic_DNA"/>
</dbReference>
<dbReference type="Pfam" id="PF01019">
    <property type="entry name" value="G_glu_transpept"/>
    <property type="match status" value="2"/>
</dbReference>
<dbReference type="GO" id="GO:0005886">
    <property type="term" value="C:plasma membrane"/>
    <property type="evidence" value="ECO:0007669"/>
    <property type="project" value="TreeGrafter"/>
</dbReference>
<reference evidence="2 3" key="1">
    <citation type="submission" date="2015-09" db="EMBL/GenBank/DDBJ databases">
        <title>Draft genome of the parasitic nematode Teladorsagia circumcincta isolate WARC Sus (inbred).</title>
        <authorList>
            <person name="Mitreva M."/>
        </authorList>
    </citation>
    <scope>NUCLEOTIDE SEQUENCE [LARGE SCALE GENOMIC DNA]</scope>
    <source>
        <strain evidence="2 3">S</strain>
    </source>
</reference>
<evidence type="ECO:0008006" key="4">
    <source>
        <dbReference type="Google" id="ProtNLM"/>
    </source>
</evidence>
<dbReference type="OrthoDB" id="5873990at2759"/>
<feature type="transmembrane region" description="Helical" evidence="1">
    <location>
        <begin position="16"/>
        <end position="38"/>
    </location>
</feature>
<sequence>MYRPPEDIKELRAEGLPWVVATCLVVILVLAGLLFYYVSAENLTEAPSTTPAVAFLNYQAETSESGRFSIESMYDAQNSATLPLATGNIPLEWVRPHHSTSRTFSRAAVSSRNEYCAEIGRDVLIRGGNAVDAAIGTVICEGGLRPHATGFGGGLVMLLHDRNKNETIVISAYSAAPRSATEETFIVNPALAEIGTPASSDFVDAVKSRNNEIMSEKSMNAAYNVNLAEGQLFCDPIHAAFLRRFAIARDPVELFYRGDIANQIVHEMKQRGDLDYMFNDPTVRAGPLRNNTIETSGEVKNVDMRNLMWNLKDQSSVGSHINVVDGNNLAVALSSSLNER</sequence>
<dbReference type="GO" id="GO:0006751">
    <property type="term" value="P:glutathione catabolic process"/>
    <property type="evidence" value="ECO:0007669"/>
    <property type="project" value="InterPro"/>
</dbReference>
<gene>
    <name evidence="2" type="ORF">TELCIR_00537</name>
</gene>
<dbReference type="Proteomes" id="UP000230423">
    <property type="component" value="Unassembled WGS sequence"/>
</dbReference>
<dbReference type="SUPFAM" id="SSF56235">
    <property type="entry name" value="N-terminal nucleophile aminohydrolases (Ntn hydrolases)"/>
    <property type="match status" value="1"/>
</dbReference>
<proteinExistence type="predicted"/>
<keyword evidence="3" id="KW-1185">Reference proteome</keyword>
<dbReference type="GO" id="GO:0036374">
    <property type="term" value="F:glutathione hydrolase activity"/>
    <property type="evidence" value="ECO:0007669"/>
    <property type="project" value="InterPro"/>
</dbReference>
<organism evidence="2 3">
    <name type="scientific">Teladorsagia circumcincta</name>
    <name type="common">Brown stomach worm</name>
    <name type="synonym">Ostertagia circumcincta</name>
    <dbReference type="NCBI Taxonomy" id="45464"/>
    <lineage>
        <taxon>Eukaryota</taxon>
        <taxon>Metazoa</taxon>
        <taxon>Ecdysozoa</taxon>
        <taxon>Nematoda</taxon>
        <taxon>Chromadorea</taxon>
        <taxon>Rhabditida</taxon>
        <taxon>Rhabditina</taxon>
        <taxon>Rhabditomorpha</taxon>
        <taxon>Strongyloidea</taxon>
        <taxon>Trichostrongylidae</taxon>
        <taxon>Teladorsagia</taxon>
    </lineage>
</organism>
<accession>A0A2G9V4C0</accession>
<dbReference type="AlphaFoldDB" id="A0A2G9V4C0"/>
<dbReference type="InterPro" id="IPR000101">
    <property type="entry name" value="GGT_peptidase"/>
</dbReference>
<keyword evidence="1" id="KW-0472">Membrane</keyword>
<dbReference type="InterPro" id="IPR029055">
    <property type="entry name" value="Ntn_hydrolases_N"/>
</dbReference>
<dbReference type="PANTHER" id="PTHR11686">
    <property type="entry name" value="GAMMA GLUTAMYL TRANSPEPTIDASE"/>
    <property type="match status" value="1"/>
</dbReference>
<keyword evidence="1" id="KW-1133">Transmembrane helix</keyword>
<name>A0A2G9V4C0_TELCI</name>
<dbReference type="PANTHER" id="PTHR11686:SF9">
    <property type="entry name" value="RE13973P"/>
    <property type="match status" value="1"/>
</dbReference>
<keyword evidence="1" id="KW-0812">Transmembrane</keyword>
<protein>
    <recommendedName>
        <fullName evidence="4">Gamma-glutamyltranspeptidase</fullName>
    </recommendedName>
</protein>
<evidence type="ECO:0000256" key="1">
    <source>
        <dbReference type="SAM" id="Phobius"/>
    </source>
</evidence>
<evidence type="ECO:0000313" key="3">
    <source>
        <dbReference type="Proteomes" id="UP000230423"/>
    </source>
</evidence>
<evidence type="ECO:0000313" key="2">
    <source>
        <dbReference type="EMBL" id="PIO77351.1"/>
    </source>
</evidence>